<comment type="caution">
    <text evidence="1">The sequence shown here is derived from an EMBL/GenBank/DDBJ whole genome shotgun (WGS) entry which is preliminary data.</text>
</comment>
<gene>
    <name evidence="1" type="ORF">E2C01_032787</name>
</gene>
<proteinExistence type="predicted"/>
<organism evidence="1 2">
    <name type="scientific">Portunus trituberculatus</name>
    <name type="common">Swimming crab</name>
    <name type="synonym">Neptunus trituberculatus</name>
    <dbReference type="NCBI Taxonomy" id="210409"/>
    <lineage>
        <taxon>Eukaryota</taxon>
        <taxon>Metazoa</taxon>
        <taxon>Ecdysozoa</taxon>
        <taxon>Arthropoda</taxon>
        <taxon>Crustacea</taxon>
        <taxon>Multicrustacea</taxon>
        <taxon>Malacostraca</taxon>
        <taxon>Eumalacostraca</taxon>
        <taxon>Eucarida</taxon>
        <taxon>Decapoda</taxon>
        <taxon>Pleocyemata</taxon>
        <taxon>Brachyura</taxon>
        <taxon>Eubrachyura</taxon>
        <taxon>Portunoidea</taxon>
        <taxon>Portunidae</taxon>
        <taxon>Portuninae</taxon>
        <taxon>Portunus</taxon>
    </lineage>
</organism>
<sequence>MHQLPALCSRFPYASWWVISMAYVHLDATKACNGPISSAPSDISERRIQAVQTQAAAAQDTFSYSHS</sequence>
<name>A0A5B7F1A9_PORTR</name>
<reference evidence="1 2" key="1">
    <citation type="submission" date="2019-05" db="EMBL/GenBank/DDBJ databases">
        <title>Another draft genome of Portunus trituberculatus and its Hox gene families provides insights of decapod evolution.</title>
        <authorList>
            <person name="Jeong J.-H."/>
            <person name="Song I."/>
            <person name="Kim S."/>
            <person name="Choi T."/>
            <person name="Kim D."/>
            <person name="Ryu S."/>
            <person name="Kim W."/>
        </authorList>
    </citation>
    <scope>NUCLEOTIDE SEQUENCE [LARGE SCALE GENOMIC DNA]</scope>
    <source>
        <tissue evidence="1">Muscle</tissue>
    </source>
</reference>
<accession>A0A5B7F1A9</accession>
<evidence type="ECO:0000313" key="1">
    <source>
        <dbReference type="EMBL" id="MPC39257.1"/>
    </source>
</evidence>
<keyword evidence="2" id="KW-1185">Reference proteome</keyword>
<dbReference type="EMBL" id="VSRR010004310">
    <property type="protein sequence ID" value="MPC39257.1"/>
    <property type="molecule type" value="Genomic_DNA"/>
</dbReference>
<dbReference type="Proteomes" id="UP000324222">
    <property type="component" value="Unassembled WGS sequence"/>
</dbReference>
<evidence type="ECO:0000313" key="2">
    <source>
        <dbReference type="Proteomes" id="UP000324222"/>
    </source>
</evidence>
<protein>
    <submittedName>
        <fullName evidence="1">Uncharacterized protein</fullName>
    </submittedName>
</protein>
<dbReference type="AlphaFoldDB" id="A0A5B7F1A9"/>